<keyword evidence="3" id="KW-1185">Reference proteome</keyword>
<dbReference type="EMBL" id="MNAD01000861">
    <property type="protein sequence ID" value="OJT09939.1"/>
    <property type="molecule type" value="Genomic_DNA"/>
</dbReference>
<dbReference type="AlphaFoldDB" id="A0A1M2VQP8"/>
<evidence type="ECO:0000313" key="2">
    <source>
        <dbReference type="EMBL" id="OJT09939.1"/>
    </source>
</evidence>
<gene>
    <name evidence="2" type="ORF">TRAPUB_13576</name>
</gene>
<name>A0A1M2VQP8_TRAPU</name>
<sequence length="80" mass="8708">MPPNPLTLKQRLAALSANIQSSSRSSDMPPDSPSGKRRAFFKPPFGRGPSADAGSGEPYGQERIQEVMNRLIFQAGVDYE</sequence>
<evidence type="ECO:0000256" key="1">
    <source>
        <dbReference type="SAM" id="MobiDB-lite"/>
    </source>
</evidence>
<comment type="caution">
    <text evidence="2">The sequence shown here is derived from an EMBL/GenBank/DDBJ whole genome shotgun (WGS) entry which is preliminary data.</text>
</comment>
<dbReference type="STRING" id="154538.A0A1M2VQP8"/>
<feature type="region of interest" description="Disordered" evidence="1">
    <location>
        <begin position="17"/>
        <end position="60"/>
    </location>
</feature>
<protein>
    <submittedName>
        <fullName evidence="2">Uncharacterized protein</fullName>
    </submittedName>
</protein>
<evidence type="ECO:0000313" key="3">
    <source>
        <dbReference type="Proteomes" id="UP000184267"/>
    </source>
</evidence>
<dbReference type="Proteomes" id="UP000184267">
    <property type="component" value="Unassembled WGS sequence"/>
</dbReference>
<proteinExistence type="predicted"/>
<reference evidence="2 3" key="1">
    <citation type="submission" date="2016-10" db="EMBL/GenBank/DDBJ databases">
        <title>Genome sequence of the basidiomycete white-rot fungus Trametes pubescens.</title>
        <authorList>
            <person name="Makela M.R."/>
            <person name="Granchi Z."/>
            <person name="Peng M."/>
            <person name="De Vries R.P."/>
            <person name="Grigoriev I."/>
            <person name="Riley R."/>
            <person name="Hilden K."/>
        </authorList>
    </citation>
    <scope>NUCLEOTIDE SEQUENCE [LARGE SCALE GENOMIC DNA]</scope>
    <source>
        <strain evidence="2 3">FBCC735</strain>
    </source>
</reference>
<dbReference type="OrthoDB" id="3047136at2759"/>
<organism evidence="2 3">
    <name type="scientific">Trametes pubescens</name>
    <name type="common">White-rot fungus</name>
    <dbReference type="NCBI Taxonomy" id="154538"/>
    <lineage>
        <taxon>Eukaryota</taxon>
        <taxon>Fungi</taxon>
        <taxon>Dikarya</taxon>
        <taxon>Basidiomycota</taxon>
        <taxon>Agaricomycotina</taxon>
        <taxon>Agaricomycetes</taxon>
        <taxon>Polyporales</taxon>
        <taxon>Polyporaceae</taxon>
        <taxon>Trametes</taxon>
    </lineage>
</organism>
<accession>A0A1M2VQP8</accession>